<dbReference type="InterPro" id="IPR002898">
    <property type="entry name" value="MotA_ExbB_proton_chnl"/>
</dbReference>
<evidence type="ECO:0000256" key="4">
    <source>
        <dbReference type="ARBA" id="ARBA00022692"/>
    </source>
</evidence>
<evidence type="ECO:0000259" key="10">
    <source>
        <dbReference type="Pfam" id="PF01618"/>
    </source>
</evidence>
<dbReference type="PATRIC" id="fig|702438.4.peg.2508"/>
<dbReference type="RefSeq" id="WP_004381491.1">
    <property type="nucleotide sequence ID" value="NZ_JH114217.1"/>
</dbReference>
<dbReference type="Proteomes" id="UP000005141">
    <property type="component" value="Unassembled WGS sequence"/>
</dbReference>
<feature type="transmembrane region" description="Helical" evidence="9">
    <location>
        <begin position="238"/>
        <end position="261"/>
    </location>
</feature>
<keyword evidence="12" id="KW-1185">Reference proteome</keyword>
<dbReference type="AlphaFoldDB" id="G1WEV6"/>
<evidence type="ECO:0000256" key="8">
    <source>
        <dbReference type="RuleBase" id="RU004057"/>
    </source>
</evidence>
<evidence type="ECO:0000256" key="6">
    <source>
        <dbReference type="ARBA" id="ARBA00022989"/>
    </source>
</evidence>
<gene>
    <name evidence="11" type="ORF">HMPREF9431_02393</name>
</gene>
<feature type="transmembrane region" description="Helical" evidence="9">
    <location>
        <begin position="94"/>
        <end position="117"/>
    </location>
</feature>
<evidence type="ECO:0000256" key="7">
    <source>
        <dbReference type="ARBA" id="ARBA00023136"/>
    </source>
</evidence>
<evidence type="ECO:0000313" key="11">
    <source>
        <dbReference type="EMBL" id="EGV28956.1"/>
    </source>
</evidence>
<accession>G1WEV6</accession>
<dbReference type="eggNOG" id="COG0811">
    <property type="taxonomic scope" value="Bacteria"/>
</dbReference>
<evidence type="ECO:0000313" key="12">
    <source>
        <dbReference type="Proteomes" id="UP000005141"/>
    </source>
</evidence>
<dbReference type="GeneID" id="95426921"/>
<evidence type="ECO:0000256" key="3">
    <source>
        <dbReference type="ARBA" id="ARBA00022475"/>
    </source>
</evidence>
<evidence type="ECO:0000256" key="1">
    <source>
        <dbReference type="ARBA" id="ARBA00004651"/>
    </source>
</evidence>
<evidence type="ECO:0000256" key="2">
    <source>
        <dbReference type="ARBA" id="ARBA00022448"/>
    </source>
</evidence>
<comment type="caution">
    <text evidence="11">The sequence shown here is derived from an EMBL/GenBank/DDBJ whole genome shotgun (WGS) entry which is preliminary data.</text>
</comment>
<dbReference type="HOGENOM" id="CLU_053325_4_1_10"/>
<keyword evidence="3" id="KW-1003">Cell membrane</keyword>
<organism evidence="11 12">
    <name type="scientific">Segatella oulorum F0390</name>
    <dbReference type="NCBI Taxonomy" id="702438"/>
    <lineage>
        <taxon>Bacteria</taxon>
        <taxon>Pseudomonadati</taxon>
        <taxon>Bacteroidota</taxon>
        <taxon>Bacteroidia</taxon>
        <taxon>Bacteroidales</taxon>
        <taxon>Prevotellaceae</taxon>
        <taxon>Segatella</taxon>
    </lineage>
</organism>
<name>G1WEV6_9BACT</name>
<dbReference type="Pfam" id="PF01618">
    <property type="entry name" value="MotA_ExbB"/>
    <property type="match status" value="1"/>
</dbReference>
<keyword evidence="6 9" id="KW-1133">Transmembrane helix</keyword>
<keyword evidence="4 9" id="KW-0812">Transmembrane</keyword>
<evidence type="ECO:0000256" key="5">
    <source>
        <dbReference type="ARBA" id="ARBA00022927"/>
    </source>
</evidence>
<dbReference type="GO" id="GO:0005886">
    <property type="term" value="C:plasma membrane"/>
    <property type="evidence" value="ECO:0007669"/>
    <property type="project" value="UniProtKB-SubCell"/>
</dbReference>
<reference evidence="11 12" key="1">
    <citation type="submission" date="2011-07" db="EMBL/GenBank/DDBJ databases">
        <title>The Genome Sequence of Prevotella oulorum F0390.</title>
        <authorList>
            <consortium name="The Broad Institute Genome Sequencing Platform"/>
            <consortium name="The Broad Institute Genome Sequencing Center for Infectious Disease"/>
            <person name="Earl A."/>
            <person name="Ward D."/>
            <person name="Feldgarden M."/>
            <person name="Gevers D."/>
            <person name="Izard J."/>
            <person name="Ganesan A."/>
            <person name="Baranova O.V."/>
            <person name="Blanton J.M."/>
            <person name="Tanner A.C."/>
            <person name="Dewhirst F.E."/>
            <person name="Young S.K."/>
            <person name="Zeng Q."/>
            <person name="Gargeya S."/>
            <person name="Fitzgerald M."/>
            <person name="Haas B."/>
            <person name="Abouelleil A."/>
            <person name="Alvarado L."/>
            <person name="Arachchi H.M."/>
            <person name="Berlin A."/>
            <person name="Brown A."/>
            <person name="Chapman S.B."/>
            <person name="Chen Z."/>
            <person name="Dunbar C."/>
            <person name="Freedman E."/>
            <person name="Gearin G."/>
            <person name="Gellesch M."/>
            <person name="Goldberg J."/>
            <person name="Griggs A."/>
            <person name="Gujja S."/>
            <person name="Heiman D."/>
            <person name="Howarth C."/>
            <person name="Larson L."/>
            <person name="Lui A."/>
            <person name="MacDonald P.J.P."/>
            <person name="Mehta T."/>
            <person name="Montmayeur A."/>
            <person name="Murphy C."/>
            <person name="Neiman D."/>
            <person name="Pearson M."/>
            <person name="Priest M."/>
            <person name="Roberts A."/>
            <person name="Saif S."/>
            <person name="Shea T."/>
            <person name="Shenoy N."/>
            <person name="Sisk P."/>
            <person name="Stolte C."/>
            <person name="Sykes S."/>
            <person name="Wortman J."/>
            <person name="Nusbaum C."/>
            <person name="Birren B."/>
        </authorList>
    </citation>
    <scope>NUCLEOTIDE SEQUENCE [LARGE SCALE GENOMIC DNA]</scope>
    <source>
        <strain evidence="11 12">F0390</strain>
    </source>
</reference>
<keyword evidence="5 8" id="KW-0653">Protein transport</keyword>
<evidence type="ECO:0000256" key="9">
    <source>
        <dbReference type="SAM" id="Phobius"/>
    </source>
</evidence>
<dbReference type="GO" id="GO:0017038">
    <property type="term" value="P:protein import"/>
    <property type="evidence" value="ECO:0007669"/>
    <property type="project" value="TreeGrafter"/>
</dbReference>
<comment type="similarity">
    <text evidence="8">Belongs to the exbB/tolQ family.</text>
</comment>
<dbReference type="InterPro" id="IPR050790">
    <property type="entry name" value="ExbB/TolQ_transport"/>
</dbReference>
<dbReference type="EMBL" id="ADGI01000066">
    <property type="protein sequence ID" value="EGV28956.1"/>
    <property type="molecule type" value="Genomic_DNA"/>
</dbReference>
<keyword evidence="2 8" id="KW-0813">Transport</keyword>
<comment type="subcellular location">
    <subcellularLocation>
        <location evidence="1">Cell membrane</location>
        <topology evidence="1">Multi-pass membrane protein</topology>
    </subcellularLocation>
    <subcellularLocation>
        <location evidence="8">Membrane</location>
        <topology evidence="8">Multi-pass membrane protein</topology>
    </subcellularLocation>
</comment>
<feature type="transmembrane region" description="Helical" evidence="9">
    <location>
        <begin position="194"/>
        <end position="218"/>
    </location>
</feature>
<sequence length="292" mass="31879">MIKRFFRARMALLWLLILVGVVTGWAQQKPTKSVAKPVTHRVSAAQKDSVDAADDSLSAQFDTATAKENALVADTNDGESFHQSLKTKFIEGNAGFMSLVALALIIGLAFCIERILYLSLSEINAKKFMVRLDEMIAEDDVEGAKTLCRETRGPVASICYQGLERVEESIDNIERSIVSYGSVQAANLEKGCSWITLFIAMAPSLGFLGTVIGMVMAFDQIQMAGDISPTIVASGMKVALITTIFGIIVALILQIFYNYILSKIEHLTAQMEESAISLLDSLVKYKVKHGSL</sequence>
<dbReference type="PANTHER" id="PTHR30625:SF15">
    <property type="entry name" value="BIOPOLYMER TRANSPORT PROTEIN EXBB"/>
    <property type="match status" value="1"/>
</dbReference>
<dbReference type="PANTHER" id="PTHR30625">
    <property type="entry name" value="PROTEIN TOLQ"/>
    <property type="match status" value="1"/>
</dbReference>
<proteinExistence type="inferred from homology"/>
<keyword evidence="7 9" id="KW-0472">Membrane</keyword>
<feature type="domain" description="MotA/TolQ/ExbB proton channel" evidence="10">
    <location>
        <begin position="153"/>
        <end position="273"/>
    </location>
</feature>
<protein>
    <recommendedName>
        <fullName evidence="10">MotA/TolQ/ExbB proton channel domain-containing protein</fullName>
    </recommendedName>
</protein>